<dbReference type="GO" id="GO:0031965">
    <property type="term" value="C:nuclear membrane"/>
    <property type="evidence" value="ECO:0007669"/>
    <property type="project" value="UniProtKB-SubCell"/>
</dbReference>
<evidence type="ECO:0000256" key="11">
    <source>
        <dbReference type="ARBA" id="ARBA00023136"/>
    </source>
</evidence>
<evidence type="ECO:0000256" key="1">
    <source>
        <dbReference type="ARBA" id="ARBA00004232"/>
    </source>
</evidence>
<dbReference type="GO" id="GO:0070631">
    <property type="term" value="P:spindle pole body localization"/>
    <property type="evidence" value="ECO:0007669"/>
    <property type="project" value="TreeGrafter"/>
</dbReference>
<evidence type="ECO:0000256" key="13">
    <source>
        <dbReference type="SAM" id="Phobius"/>
    </source>
</evidence>
<protein>
    <recommendedName>
        <fullName evidence="16">Nucleoporin protein Ndc1-Nup</fullName>
    </recommendedName>
</protein>
<name>A0A1X0SE69_RHIZD</name>
<evidence type="ECO:0000256" key="5">
    <source>
        <dbReference type="ARBA" id="ARBA00022692"/>
    </source>
</evidence>
<evidence type="ECO:0000256" key="4">
    <source>
        <dbReference type="ARBA" id="ARBA00022448"/>
    </source>
</evidence>
<evidence type="ECO:0000256" key="6">
    <source>
        <dbReference type="ARBA" id="ARBA00022816"/>
    </source>
</evidence>
<feature type="transmembrane region" description="Helical" evidence="13">
    <location>
        <begin position="111"/>
        <end position="130"/>
    </location>
</feature>
<evidence type="ECO:0008006" key="16">
    <source>
        <dbReference type="Google" id="ProtNLM"/>
    </source>
</evidence>
<sequence length="544" mass="63013">MLITLLVTLFNLFSWTTVQYSALLCFSGSIVYFLRSSMFTILEDVYPTVIARILAIYTSPDTWTITGLYTLASLITVRSYFSLLLDEEYVNDIFEQPTGHYIDVRQLNQKSIFVALYAVVLAVKYSMCYLEKRRHVAKITRVQQPLFYELKGNMTTVLYTSVKEAFCSFLITYAIFIVFSGNIYYHIAYTLGRFNRVLDSPITGFRWLNLYLFTRTILAGIITTSVWNIANHLFDAIFTRTIQATQPYNNRFELILDGLANKEDTNIQASAFNELAQLACKEPEKRIELFGNIGKDLRESVWYHVMTQCFRVIEELRLSIDSEYKGIQPVEAPVIPIIKPTEQKLRNRLQLADDTNIYVTPKKQLYELDDRTNMLFFQAGELVESATPSADPIIREARNELSTRVNKIAGFLKTLEMKTGYKNYFIKLYQESRVARIQEVFKKYQLIVWAVQILGSLTAASLKEDSYGYVQNDLSTVLNQLLGCFEAIEKYMQKETIVVEEVEAVKMALEEAILQIVITFNDYLNVFKIENKYQTIWGRFSHFH</sequence>
<keyword evidence="12" id="KW-0539">Nucleus</keyword>
<proteinExistence type="inferred from homology"/>
<keyword evidence="9" id="KW-0811">Translocation</keyword>
<dbReference type="OMA" id="ILCQQHL"/>
<evidence type="ECO:0000256" key="9">
    <source>
        <dbReference type="ARBA" id="ARBA00023010"/>
    </source>
</evidence>
<keyword evidence="7" id="KW-0653">Protein transport</keyword>
<feature type="transmembrane region" description="Helical" evidence="13">
    <location>
        <begin position="165"/>
        <end position="187"/>
    </location>
</feature>
<feature type="transmembrane region" description="Helical" evidence="13">
    <location>
        <begin position="12"/>
        <end position="34"/>
    </location>
</feature>
<evidence type="ECO:0000256" key="3">
    <source>
        <dbReference type="ARBA" id="ARBA00005760"/>
    </source>
</evidence>
<keyword evidence="8 13" id="KW-1133">Transmembrane helix</keyword>
<dbReference type="EMBL" id="KV921265">
    <property type="protein sequence ID" value="ORE22600.1"/>
    <property type="molecule type" value="Genomic_DNA"/>
</dbReference>
<keyword evidence="6" id="KW-0509">mRNA transport</keyword>
<reference evidence="14 15" key="1">
    <citation type="journal article" date="2016" name="Proc. Natl. Acad. Sci. U.S.A.">
        <title>Lipid metabolic changes in an early divergent fungus govern the establishment of a mutualistic symbiosis with endobacteria.</title>
        <authorList>
            <person name="Lastovetsky O.A."/>
            <person name="Gaspar M.L."/>
            <person name="Mondo S.J."/>
            <person name="LaButti K.M."/>
            <person name="Sandor L."/>
            <person name="Grigoriev I.V."/>
            <person name="Henry S.A."/>
            <person name="Pawlowska T.E."/>
        </authorList>
    </citation>
    <scope>NUCLEOTIDE SEQUENCE [LARGE SCALE GENOMIC DNA]</scope>
    <source>
        <strain evidence="14 15">ATCC 11559</strain>
    </source>
</reference>
<dbReference type="GO" id="GO:0051028">
    <property type="term" value="P:mRNA transport"/>
    <property type="evidence" value="ECO:0007669"/>
    <property type="project" value="UniProtKB-KW"/>
</dbReference>
<dbReference type="PANTHER" id="PTHR13269">
    <property type="entry name" value="NUCLEOPORIN NDC1"/>
    <property type="match status" value="1"/>
</dbReference>
<accession>A0A1X0SE69</accession>
<comment type="subcellular location">
    <subcellularLocation>
        <location evidence="1">Nucleus membrane</location>
        <topology evidence="1">Multi-pass membrane protein</topology>
    </subcellularLocation>
    <subcellularLocation>
        <location evidence="2">Nucleus</location>
        <location evidence="2">Nuclear pore complex</location>
    </subcellularLocation>
</comment>
<evidence type="ECO:0000256" key="7">
    <source>
        <dbReference type="ARBA" id="ARBA00022927"/>
    </source>
</evidence>
<dbReference type="AlphaFoldDB" id="A0A1X0SE69"/>
<evidence type="ECO:0000256" key="10">
    <source>
        <dbReference type="ARBA" id="ARBA00023132"/>
    </source>
</evidence>
<keyword evidence="4" id="KW-0813">Transport</keyword>
<feature type="transmembrane region" description="Helical" evidence="13">
    <location>
        <begin position="62"/>
        <end position="81"/>
    </location>
</feature>
<dbReference type="GO" id="GO:0006999">
    <property type="term" value="P:nuclear pore organization"/>
    <property type="evidence" value="ECO:0007669"/>
    <property type="project" value="TreeGrafter"/>
</dbReference>
<keyword evidence="11 13" id="KW-0472">Membrane</keyword>
<dbReference type="VEuPathDB" id="FungiDB:BCV72DRAFT_224325"/>
<keyword evidence="5 13" id="KW-0812">Transmembrane</keyword>
<keyword evidence="10" id="KW-0906">Nuclear pore complex</keyword>
<evidence type="ECO:0000313" key="15">
    <source>
        <dbReference type="Proteomes" id="UP000242381"/>
    </source>
</evidence>
<dbReference type="GO" id="GO:0070762">
    <property type="term" value="C:nuclear pore transmembrane ring"/>
    <property type="evidence" value="ECO:0007669"/>
    <property type="project" value="TreeGrafter"/>
</dbReference>
<dbReference type="GO" id="GO:0015031">
    <property type="term" value="P:protein transport"/>
    <property type="evidence" value="ECO:0007669"/>
    <property type="project" value="UniProtKB-KW"/>
</dbReference>
<organism evidence="14 15">
    <name type="scientific">Rhizopus microsporus</name>
    <dbReference type="NCBI Taxonomy" id="58291"/>
    <lineage>
        <taxon>Eukaryota</taxon>
        <taxon>Fungi</taxon>
        <taxon>Fungi incertae sedis</taxon>
        <taxon>Mucoromycota</taxon>
        <taxon>Mucoromycotina</taxon>
        <taxon>Mucoromycetes</taxon>
        <taxon>Mucorales</taxon>
        <taxon>Mucorineae</taxon>
        <taxon>Rhizopodaceae</taxon>
        <taxon>Rhizopus</taxon>
    </lineage>
</organism>
<dbReference type="Pfam" id="PF09531">
    <property type="entry name" value="Ndc1_Nup"/>
    <property type="match status" value="1"/>
</dbReference>
<comment type="similarity">
    <text evidence="3">Belongs to the NDC1 family.</text>
</comment>
<dbReference type="GO" id="GO:0005816">
    <property type="term" value="C:spindle pole body"/>
    <property type="evidence" value="ECO:0007669"/>
    <property type="project" value="TreeGrafter"/>
</dbReference>
<feature type="transmembrane region" description="Helical" evidence="13">
    <location>
        <begin position="207"/>
        <end position="230"/>
    </location>
</feature>
<dbReference type="Proteomes" id="UP000242381">
    <property type="component" value="Unassembled WGS sequence"/>
</dbReference>
<evidence type="ECO:0000256" key="2">
    <source>
        <dbReference type="ARBA" id="ARBA00004567"/>
    </source>
</evidence>
<evidence type="ECO:0000313" key="14">
    <source>
        <dbReference type="EMBL" id="ORE22600.1"/>
    </source>
</evidence>
<dbReference type="PANTHER" id="PTHR13269:SF6">
    <property type="entry name" value="NUCLEOPORIN NDC1"/>
    <property type="match status" value="1"/>
</dbReference>
<dbReference type="GO" id="GO:0030674">
    <property type="term" value="F:protein-macromolecule adaptor activity"/>
    <property type="evidence" value="ECO:0007669"/>
    <property type="project" value="TreeGrafter"/>
</dbReference>
<gene>
    <name evidence="14" type="ORF">BCV71DRAFT_231278</name>
</gene>
<dbReference type="InterPro" id="IPR019049">
    <property type="entry name" value="Nucleoporin_prot_Ndc1/Nup"/>
</dbReference>
<evidence type="ECO:0000256" key="12">
    <source>
        <dbReference type="ARBA" id="ARBA00023242"/>
    </source>
</evidence>
<evidence type="ECO:0000256" key="8">
    <source>
        <dbReference type="ARBA" id="ARBA00022989"/>
    </source>
</evidence>